<evidence type="ECO:0000256" key="4">
    <source>
        <dbReference type="ARBA" id="ARBA00023163"/>
    </source>
</evidence>
<dbReference type="Gene3D" id="4.10.280.10">
    <property type="entry name" value="Helix-loop-helix DNA-binding domain"/>
    <property type="match status" value="1"/>
</dbReference>
<sequence length="939" mass="104866">MLSMATMISGFGFQDIMESMVQQNDAQAMSGDTSGDTPLRKISRGETIHSGHFMVSEIDESEQIIELEANESRESDFERPVEANDTLNKYDLETNCKETTQTYYGGPFSSNKVSIDGSLTKLFECMSLAYSGKITSPRWKSFKGLKLNIKDKIRLNNIIWRAWHIQYIAGRNPIVCQFSSPVDSDRHKKVEAVIMEGKYWKRHFAAVIAEYNKWRLYNYQTKEGRPETPSRPNISFDWENCMTSFNSLTDSPSDDYMMDFTDPLFAQLFQPNMFPNPFPNPREIARSGMGAEFMQPGLTQLLQSNIDDVSFMDTFEPELFFPQKNMPSLPTLQEETNIDNNILVGQQNAQINQSISEMSSPELLNALFGQSNSRPPSNQMSRYSMDNKNLTQSMAQTSAQTNRSNSDLHVSFKLDPMPPPVPQRALNQSPIQSLPAMNEMNAIQNPMQSMQSKPMLDSIYTQYGSPVIGAQNSVPFSRSQPSVHTNSRSIVANEFAQSNNTSYSHSISPIPQHFGVKSSPMRKKYTNSVAKSVSSPEASNQKFVSPKSMANKQRSRERSISTPHINREAIGIQTLPLMSIPTSAVSMTNIYSPRGNPSFERSSSLPLYTQERRKGVVSMPRNANFPSASNSGSVSNISYPLQQSLQPMANKLQMIAQNNMNSYSAPQYMSAPQMVVSNPYDMSQGSTSDSTLIARLLTSNSLNNISNDNSQQMYSTVNPTAAQNLNLSNNTSERPTTIDASCIGIRSVTNTDKTQLFSPKLRETDILPIAGQLAPNIKPNFVMQSNPNICSTPSTPSMVSIVPQMPSLAKSHSSPVSMSSYNDKFASIQSIPSPPSMCSPTNTAKPKTTKDRIQYKEHRRVCHINAEQKRRCNIKNGFDTLKSLLPSISQSTNTKISKAAMLQKAAEHIRQLKSDRHQQQEEYDLLIQQVDSLNQTIGC</sequence>
<dbReference type="InterPro" id="IPR052207">
    <property type="entry name" value="Max-like/E-box_TFs"/>
</dbReference>
<dbReference type="GO" id="GO:0046983">
    <property type="term" value="F:protein dimerization activity"/>
    <property type="evidence" value="ECO:0007669"/>
    <property type="project" value="InterPro"/>
</dbReference>
<dbReference type="Pfam" id="PF00010">
    <property type="entry name" value="HLH"/>
    <property type="match status" value="1"/>
</dbReference>
<keyword evidence="2" id="KW-0805">Transcription regulation</keyword>
<dbReference type="EMBL" id="OC864430">
    <property type="protein sequence ID" value="CAD7631696.1"/>
    <property type="molecule type" value="Genomic_DNA"/>
</dbReference>
<organism evidence="9">
    <name type="scientific">Medioppia subpectinata</name>
    <dbReference type="NCBI Taxonomy" id="1979941"/>
    <lineage>
        <taxon>Eukaryota</taxon>
        <taxon>Metazoa</taxon>
        <taxon>Ecdysozoa</taxon>
        <taxon>Arthropoda</taxon>
        <taxon>Chelicerata</taxon>
        <taxon>Arachnida</taxon>
        <taxon>Acari</taxon>
        <taxon>Acariformes</taxon>
        <taxon>Sarcoptiformes</taxon>
        <taxon>Oribatida</taxon>
        <taxon>Brachypylina</taxon>
        <taxon>Oppioidea</taxon>
        <taxon>Oppiidae</taxon>
        <taxon>Medioppia</taxon>
    </lineage>
</organism>
<keyword evidence="6" id="KW-0175">Coiled coil</keyword>
<evidence type="ECO:0000256" key="3">
    <source>
        <dbReference type="ARBA" id="ARBA00023125"/>
    </source>
</evidence>
<proteinExistence type="predicted"/>
<dbReference type="OrthoDB" id="6022628at2759"/>
<accession>A0A7R9KYR2</accession>
<dbReference type="SUPFAM" id="SSF47459">
    <property type="entry name" value="HLH, helix-loop-helix DNA-binding domain"/>
    <property type="match status" value="1"/>
</dbReference>
<dbReference type="InterPro" id="IPR036638">
    <property type="entry name" value="HLH_DNA-bd_sf"/>
</dbReference>
<keyword evidence="10" id="KW-1185">Reference proteome</keyword>
<evidence type="ECO:0000256" key="5">
    <source>
        <dbReference type="ARBA" id="ARBA00023242"/>
    </source>
</evidence>
<dbReference type="PROSITE" id="PS50888">
    <property type="entry name" value="BHLH"/>
    <property type="match status" value="1"/>
</dbReference>
<evidence type="ECO:0000256" key="2">
    <source>
        <dbReference type="ARBA" id="ARBA00023015"/>
    </source>
</evidence>
<evidence type="ECO:0000313" key="9">
    <source>
        <dbReference type="EMBL" id="CAD7631696.1"/>
    </source>
</evidence>
<dbReference type="CDD" id="cd21739">
    <property type="entry name" value="NES2-NLS_ChREBP-like"/>
    <property type="match status" value="1"/>
</dbReference>
<dbReference type="GO" id="GO:0005634">
    <property type="term" value="C:nucleus"/>
    <property type="evidence" value="ECO:0007669"/>
    <property type="project" value="UniProtKB-SubCell"/>
</dbReference>
<dbReference type="PANTHER" id="PTHR15741:SF37">
    <property type="entry name" value="LD38259P"/>
    <property type="match status" value="1"/>
</dbReference>
<dbReference type="SMART" id="SM00353">
    <property type="entry name" value="HLH"/>
    <property type="match status" value="1"/>
</dbReference>
<dbReference type="Proteomes" id="UP000759131">
    <property type="component" value="Unassembled WGS sequence"/>
</dbReference>
<dbReference type="GO" id="GO:0000981">
    <property type="term" value="F:DNA-binding transcription factor activity, RNA polymerase II-specific"/>
    <property type="evidence" value="ECO:0007669"/>
    <property type="project" value="TreeGrafter"/>
</dbReference>
<keyword evidence="4" id="KW-0804">Transcription</keyword>
<evidence type="ECO:0000256" key="7">
    <source>
        <dbReference type="SAM" id="MobiDB-lite"/>
    </source>
</evidence>
<dbReference type="InterPro" id="IPR011598">
    <property type="entry name" value="bHLH_dom"/>
</dbReference>
<reference evidence="9" key="1">
    <citation type="submission" date="2020-11" db="EMBL/GenBank/DDBJ databases">
        <authorList>
            <person name="Tran Van P."/>
        </authorList>
    </citation>
    <scope>NUCLEOTIDE SEQUENCE</scope>
</reference>
<dbReference type="EMBL" id="CAJPIZ010009855">
    <property type="protein sequence ID" value="CAG2112126.1"/>
    <property type="molecule type" value="Genomic_DNA"/>
</dbReference>
<keyword evidence="3" id="KW-0238">DNA-binding</keyword>
<feature type="coiled-coil region" evidence="6">
    <location>
        <begin position="902"/>
        <end position="936"/>
    </location>
</feature>
<evidence type="ECO:0000256" key="1">
    <source>
        <dbReference type="ARBA" id="ARBA00004123"/>
    </source>
</evidence>
<name>A0A7R9KYR2_9ACAR</name>
<evidence type="ECO:0000256" key="6">
    <source>
        <dbReference type="SAM" id="Coils"/>
    </source>
</evidence>
<feature type="non-terminal residue" evidence="9">
    <location>
        <position position="1"/>
    </location>
</feature>
<gene>
    <name evidence="9" type="ORF">OSB1V03_LOCUS12105</name>
</gene>
<comment type="subcellular location">
    <subcellularLocation>
        <location evidence="1">Nucleus</location>
    </subcellularLocation>
</comment>
<evidence type="ECO:0000259" key="8">
    <source>
        <dbReference type="PROSITE" id="PS50888"/>
    </source>
</evidence>
<keyword evidence="5" id="KW-0539">Nucleus</keyword>
<dbReference type="PANTHER" id="PTHR15741">
    <property type="entry name" value="BASIC HELIX-LOOP-HELIX ZIP TRANSCRIPTION FACTOR"/>
    <property type="match status" value="1"/>
</dbReference>
<evidence type="ECO:0000313" key="10">
    <source>
        <dbReference type="Proteomes" id="UP000759131"/>
    </source>
</evidence>
<dbReference type="CDD" id="cd11405">
    <property type="entry name" value="bHLHzip_MLXIP_like"/>
    <property type="match status" value="1"/>
</dbReference>
<feature type="compositionally biased region" description="Polar residues" evidence="7">
    <location>
        <begin position="526"/>
        <end position="552"/>
    </location>
</feature>
<feature type="domain" description="BHLH" evidence="8">
    <location>
        <begin position="858"/>
        <end position="912"/>
    </location>
</feature>
<dbReference type="GO" id="GO:0000978">
    <property type="term" value="F:RNA polymerase II cis-regulatory region sequence-specific DNA binding"/>
    <property type="evidence" value="ECO:0007669"/>
    <property type="project" value="TreeGrafter"/>
</dbReference>
<dbReference type="AlphaFoldDB" id="A0A7R9KYR2"/>
<feature type="region of interest" description="Disordered" evidence="7">
    <location>
        <begin position="514"/>
        <end position="560"/>
    </location>
</feature>
<protein>
    <recommendedName>
        <fullName evidence="8">BHLH domain-containing protein</fullName>
    </recommendedName>
</protein>